<gene>
    <name evidence="2" type="ORF">DPMN_053657</name>
</gene>
<dbReference type="Pfam" id="PF20049">
    <property type="entry name" value="DUF6451"/>
    <property type="match status" value="1"/>
</dbReference>
<evidence type="ECO:0000313" key="3">
    <source>
        <dbReference type="Proteomes" id="UP000828390"/>
    </source>
</evidence>
<dbReference type="EMBL" id="JAIWYP010000012">
    <property type="protein sequence ID" value="KAH3727714.1"/>
    <property type="molecule type" value="Genomic_DNA"/>
</dbReference>
<reference evidence="2" key="1">
    <citation type="journal article" date="2019" name="bioRxiv">
        <title>The Genome of the Zebra Mussel, Dreissena polymorpha: A Resource for Invasive Species Research.</title>
        <authorList>
            <person name="McCartney M.A."/>
            <person name="Auch B."/>
            <person name="Kono T."/>
            <person name="Mallez S."/>
            <person name="Zhang Y."/>
            <person name="Obille A."/>
            <person name="Becker A."/>
            <person name="Abrahante J.E."/>
            <person name="Garbe J."/>
            <person name="Badalamenti J.P."/>
            <person name="Herman A."/>
            <person name="Mangelson H."/>
            <person name="Liachko I."/>
            <person name="Sullivan S."/>
            <person name="Sone E.D."/>
            <person name="Koren S."/>
            <person name="Silverstein K.A.T."/>
            <person name="Beckman K.B."/>
            <person name="Gohl D.M."/>
        </authorList>
    </citation>
    <scope>NUCLEOTIDE SEQUENCE</scope>
    <source>
        <strain evidence="2">Duluth1</strain>
        <tissue evidence="2">Whole animal</tissue>
    </source>
</reference>
<evidence type="ECO:0000313" key="2">
    <source>
        <dbReference type="EMBL" id="KAH3727714.1"/>
    </source>
</evidence>
<reference evidence="2" key="2">
    <citation type="submission" date="2020-11" db="EMBL/GenBank/DDBJ databases">
        <authorList>
            <person name="McCartney M.A."/>
            <person name="Auch B."/>
            <person name="Kono T."/>
            <person name="Mallez S."/>
            <person name="Becker A."/>
            <person name="Gohl D.M."/>
            <person name="Silverstein K.A.T."/>
            <person name="Koren S."/>
            <person name="Bechman K.B."/>
            <person name="Herman A."/>
            <person name="Abrahante J.E."/>
            <person name="Garbe J."/>
        </authorList>
    </citation>
    <scope>NUCLEOTIDE SEQUENCE</scope>
    <source>
        <strain evidence="2">Duluth1</strain>
        <tissue evidence="2">Whole animal</tissue>
    </source>
</reference>
<name>A0A9D4CLS0_DREPO</name>
<accession>A0A9D4CLS0</accession>
<organism evidence="2 3">
    <name type="scientific">Dreissena polymorpha</name>
    <name type="common">Zebra mussel</name>
    <name type="synonym">Mytilus polymorpha</name>
    <dbReference type="NCBI Taxonomy" id="45954"/>
    <lineage>
        <taxon>Eukaryota</taxon>
        <taxon>Metazoa</taxon>
        <taxon>Spiralia</taxon>
        <taxon>Lophotrochozoa</taxon>
        <taxon>Mollusca</taxon>
        <taxon>Bivalvia</taxon>
        <taxon>Autobranchia</taxon>
        <taxon>Heteroconchia</taxon>
        <taxon>Euheterodonta</taxon>
        <taxon>Imparidentia</taxon>
        <taxon>Neoheterodontei</taxon>
        <taxon>Myida</taxon>
        <taxon>Dreissenoidea</taxon>
        <taxon>Dreissenidae</taxon>
        <taxon>Dreissena</taxon>
    </lineage>
</organism>
<dbReference type="AlphaFoldDB" id="A0A9D4CLS0"/>
<dbReference type="InterPro" id="IPR045609">
    <property type="entry name" value="DUF6451"/>
</dbReference>
<comment type="caution">
    <text evidence="2">The sequence shown here is derived from an EMBL/GenBank/DDBJ whole genome shotgun (WGS) entry which is preliminary data.</text>
</comment>
<proteinExistence type="predicted"/>
<dbReference type="Proteomes" id="UP000828390">
    <property type="component" value="Unassembled WGS sequence"/>
</dbReference>
<feature type="domain" description="DUF6451" evidence="1">
    <location>
        <begin position="1"/>
        <end position="30"/>
    </location>
</feature>
<sequence>MLKPIWRTTSLSMHTKLRIFKSNVLSVLLYGSECAGRPLLPSSANWKSSRTSSYDGS</sequence>
<keyword evidence="3" id="KW-1185">Reference proteome</keyword>
<evidence type="ECO:0000259" key="1">
    <source>
        <dbReference type="Pfam" id="PF20049"/>
    </source>
</evidence>
<protein>
    <recommendedName>
        <fullName evidence="1">DUF6451 domain-containing protein</fullName>
    </recommendedName>
</protein>